<dbReference type="InterPro" id="IPR037401">
    <property type="entry name" value="SnoaL-like"/>
</dbReference>
<sequence length="113" mass="12747">MASNDFHAASLCLTEDFRLQWPQSDEVIEGRENFAALNTAYPAQGPWTFELRRIVGEGAQIVTEVGVSDGAARATALTFHTVRGDLIAFQREFWPDPFEAPPWRAAWVRRARI</sequence>
<name>A0A8F6YBW3_9RHOB</name>
<reference evidence="2 3" key="1">
    <citation type="submission" date="2021-07" db="EMBL/GenBank/DDBJ databases">
        <title>A novel Jannaschia species isolated from marine dinoflagellate Ceratoperidinium margalefii.</title>
        <authorList>
            <person name="Jiang Y."/>
            <person name="Li Z."/>
        </authorList>
    </citation>
    <scope>NUCLEOTIDE SEQUENCE [LARGE SCALE GENOMIC DNA]</scope>
    <source>
        <strain evidence="2 3">J12C1-MA-4</strain>
    </source>
</reference>
<proteinExistence type="predicted"/>
<dbReference type="AlphaFoldDB" id="A0A8F6YBW3"/>
<keyword evidence="3" id="KW-1185">Reference proteome</keyword>
<organism evidence="2 3">
    <name type="scientific">Gymnodinialimonas ceratoperidinii</name>
    <dbReference type="NCBI Taxonomy" id="2856823"/>
    <lineage>
        <taxon>Bacteria</taxon>
        <taxon>Pseudomonadati</taxon>
        <taxon>Pseudomonadota</taxon>
        <taxon>Alphaproteobacteria</taxon>
        <taxon>Rhodobacterales</taxon>
        <taxon>Paracoccaceae</taxon>
        <taxon>Gymnodinialimonas</taxon>
    </lineage>
</organism>
<evidence type="ECO:0000313" key="2">
    <source>
        <dbReference type="EMBL" id="QXT41349.1"/>
    </source>
</evidence>
<protein>
    <submittedName>
        <fullName evidence="2">Nuclear transport factor 2 family protein</fullName>
    </submittedName>
</protein>
<dbReference type="KEGG" id="gce:KYE46_04365"/>
<dbReference type="Pfam" id="PF12680">
    <property type="entry name" value="SnoaL_2"/>
    <property type="match status" value="1"/>
</dbReference>
<evidence type="ECO:0000313" key="3">
    <source>
        <dbReference type="Proteomes" id="UP000825009"/>
    </source>
</evidence>
<evidence type="ECO:0000259" key="1">
    <source>
        <dbReference type="Pfam" id="PF12680"/>
    </source>
</evidence>
<feature type="domain" description="SnoaL-like" evidence="1">
    <location>
        <begin position="2"/>
        <end position="88"/>
    </location>
</feature>
<gene>
    <name evidence="2" type="ORF">KYE46_04365</name>
</gene>
<dbReference type="EMBL" id="CP079194">
    <property type="protein sequence ID" value="QXT41349.1"/>
    <property type="molecule type" value="Genomic_DNA"/>
</dbReference>
<accession>A0A8F6YBW3</accession>
<dbReference type="Proteomes" id="UP000825009">
    <property type="component" value="Chromosome"/>
</dbReference>